<evidence type="ECO:0000313" key="2">
    <source>
        <dbReference type="Proteomes" id="UP000829398"/>
    </source>
</evidence>
<keyword evidence="2" id="KW-1185">Reference proteome</keyword>
<proteinExistence type="predicted"/>
<name>A0ACB8JSV0_CITSI</name>
<evidence type="ECO:0000313" key="1">
    <source>
        <dbReference type="EMBL" id="KAH9735704.1"/>
    </source>
</evidence>
<sequence length="789" mass="90678">MYTPKKDGSIQQHNIFKTRCTVNQRVCDLIIDSGSSKNIVSKTMMDKLQLPTQSHPFPYCIGWIKNVSKTKVTKQCHVPFSIGKYKDEVMRDVVDMDACHMLFGRPWQFDLNTVHSGKNNTYTFYKDNMKFILAPMKQTNTPTCSKTRNNLLLVPKDVLISQSVPDSIKPLLAEFTDVVSDGLPIGLPSLRDIQHQIDLIPGASLPNLPHYCMSPKEYEILHEQVEDLIKKDDMLDILGGSKLFSKIDLRSGYHQIRICPGDEWKTTFKTHEDGIKVDQEKVKAIREWPTSKTISDVRSFHGIATFYKRFVKDFSTIAAPLTDCLKQKQFVWTKTAKQSFTALKEKLTNAHVLTLPDFNKIFEVDCDASGVGIGAVLSQEMKPITFFSEKLSEARKKWSTYEQELYAIVRTLQQWEPYLIKKEFIINTDHQALKYLNSSSKANRMHTRLIAYIQKFTFSLKHKSGQLNKVADALSRRMTRIFMRNGKSALAELQVNTNYMADFYSLNLYVPRGSLREHIIQELHVGGLGGHMGRDKTISLVEARHFWPHLKRDIEKFVKCCYTCQTAKGQAQNTGFYMPLSILNAPWEDLSMDFILGLPRTHKDGQTEVTNRTLGNILQCLVKENPRQWENVLPQAEFTYNNVPNRSSGKSPFEVVYIRPPLHTLDLVPLPKLPGMSIIADHLIHKVIDIHGEVKKKLEESTTKYKAIADKHRRFKSYKVGDYVMVHLRKERVPAGEYSKLKQKKIGPFRILQKINDNAYIIDLPEHYVISNTFNVQDLYEYHGPDQIP</sequence>
<accession>A0ACB8JSV0</accession>
<gene>
    <name evidence="1" type="ORF">KPL71_017836</name>
</gene>
<dbReference type="EMBL" id="CM039175">
    <property type="protein sequence ID" value="KAH9735704.1"/>
    <property type="molecule type" value="Genomic_DNA"/>
</dbReference>
<comment type="caution">
    <text evidence="1">The sequence shown here is derived from an EMBL/GenBank/DDBJ whole genome shotgun (WGS) entry which is preliminary data.</text>
</comment>
<dbReference type="Proteomes" id="UP000829398">
    <property type="component" value="Chromosome 6"/>
</dbReference>
<reference evidence="2" key="1">
    <citation type="journal article" date="2023" name="Hortic. Res.">
        <title>A chromosome-level phased genome enabling allele-level studies in sweet orange: a case study on citrus Huanglongbing tolerance.</title>
        <authorList>
            <person name="Wu B."/>
            <person name="Yu Q."/>
            <person name="Deng Z."/>
            <person name="Duan Y."/>
            <person name="Luo F."/>
            <person name="Gmitter F. Jr."/>
        </authorList>
    </citation>
    <scope>NUCLEOTIDE SEQUENCE [LARGE SCALE GENOMIC DNA]</scope>
    <source>
        <strain evidence="2">cv. Valencia</strain>
    </source>
</reference>
<protein>
    <submittedName>
        <fullName evidence="1">Uncharacterized protein</fullName>
    </submittedName>
</protein>
<organism evidence="1 2">
    <name type="scientific">Citrus sinensis</name>
    <name type="common">Sweet orange</name>
    <name type="synonym">Citrus aurantium var. sinensis</name>
    <dbReference type="NCBI Taxonomy" id="2711"/>
    <lineage>
        <taxon>Eukaryota</taxon>
        <taxon>Viridiplantae</taxon>
        <taxon>Streptophyta</taxon>
        <taxon>Embryophyta</taxon>
        <taxon>Tracheophyta</taxon>
        <taxon>Spermatophyta</taxon>
        <taxon>Magnoliopsida</taxon>
        <taxon>eudicotyledons</taxon>
        <taxon>Gunneridae</taxon>
        <taxon>Pentapetalae</taxon>
        <taxon>rosids</taxon>
        <taxon>malvids</taxon>
        <taxon>Sapindales</taxon>
        <taxon>Rutaceae</taxon>
        <taxon>Aurantioideae</taxon>
        <taxon>Citrus</taxon>
    </lineage>
</organism>